<dbReference type="KEGG" id="jcu:105639802"/>
<dbReference type="PROSITE" id="PS50082">
    <property type="entry name" value="WD_REPEATS_2"/>
    <property type="match status" value="1"/>
</dbReference>
<feature type="repeat" description="WD" evidence="2">
    <location>
        <begin position="606"/>
        <end position="641"/>
    </location>
</feature>
<dbReference type="InterPro" id="IPR036322">
    <property type="entry name" value="WD40_repeat_dom_sf"/>
</dbReference>
<dbReference type="OrthoDB" id="20669at2759"/>
<keyword evidence="5" id="KW-1185">Reference proteome</keyword>
<organism evidence="4 5">
    <name type="scientific">Jatropha curcas</name>
    <name type="common">Barbados nut</name>
    <dbReference type="NCBI Taxonomy" id="180498"/>
    <lineage>
        <taxon>Eukaryota</taxon>
        <taxon>Viridiplantae</taxon>
        <taxon>Streptophyta</taxon>
        <taxon>Embryophyta</taxon>
        <taxon>Tracheophyta</taxon>
        <taxon>Spermatophyta</taxon>
        <taxon>Magnoliopsida</taxon>
        <taxon>eudicotyledons</taxon>
        <taxon>Gunneridae</taxon>
        <taxon>Pentapetalae</taxon>
        <taxon>rosids</taxon>
        <taxon>fabids</taxon>
        <taxon>Malpighiales</taxon>
        <taxon>Euphorbiaceae</taxon>
        <taxon>Crotonoideae</taxon>
        <taxon>Jatropheae</taxon>
        <taxon>Jatropha</taxon>
    </lineage>
</organism>
<evidence type="ECO:0000256" key="2">
    <source>
        <dbReference type="PROSITE-ProRule" id="PRU00221"/>
    </source>
</evidence>
<dbReference type="SMART" id="SM00446">
    <property type="entry name" value="LRRcap"/>
    <property type="match status" value="1"/>
</dbReference>
<name>A0A067K709_JATCU</name>
<dbReference type="AlphaFoldDB" id="A0A067K709"/>
<reference evidence="4 5" key="1">
    <citation type="journal article" date="2014" name="PLoS ONE">
        <title>Global Analysis of Gene Expression Profiles in Physic Nut (Jatropha curcas L.) Seedlings Exposed to Salt Stress.</title>
        <authorList>
            <person name="Zhang L."/>
            <person name="Zhang C."/>
            <person name="Wu P."/>
            <person name="Chen Y."/>
            <person name="Li M."/>
            <person name="Jiang H."/>
            <person name="Wu G."/>
        </authorList>
    </citation>
    <scope>NUCLEOTIDE SEQUENCE [LARGE SCALE GENOMIC DNA]</scope>
    <source>
        <strain evidence="5">cv. GZQX0401</strain>
        <tissue evidence="4">Young leaves</tissue>
    </source>
</reference>
<keyword evidence="1" id="KW-0677">Repeat</keyword>
<dbReference type="InterPro" id="IPR032675">
    <property type="entry name" value="LRR_dom_sf"/>
</dbReference>
<dbReference type="Gene3D" id="3.80.10.10">
    <property type="entry name" value="Ribonuclease Inhibitor"/>
    <property type="match status" value="1"/>
</dbReference>
<dbReference type="STRING" id="180498.A0A067K709"/>
<dbReference type="InterPro" id="IPR015943">
    <property type="entry name" value="WD40/YVTN_repeat-like_dom_sf"/>
</dbReference>
<dbReference type="SUPFAM" id="SSF50978">
    <property type="entry name" value="WD40 repeat-like"/>
    <property type="match status" value="1"/>
</dbReference>
<dbReference type="GO" id="GO:0080008">
    <property type="term" value="C:Cul4-RING E3 ubiquitin ligase complex"/>
    <property type="evidence" value="ECO:0007669"/>
    <property type="project" value="InterPro"/>
</dbReference>
<sequence>MDISTLEARYLDSCRRHEVPPNSAVLSCFSKATIQKFFQKKCTFEVLLNQLKNDDIPPLIDMFLAVDSSDIDAVDIVNESHCNLKEEYVLSLLRAIHLKLRVVDLQEMSLEEDFLWDLSHHGLSCEILSLRSTHIQKLNMVGSFMRLHTLNLDFCTSIASLHRDCFSSMPNLMRLSMCETRVIDLWTTTAALLKLPSLLELRFQNCLCCKDTGPCPASFGNKANVLHQLDRGSSIELLPVNAADTTIYTPHAMSCCDLLSPKNAFTCNEVNGGTDNFSVTTEDKISSCLQRIDLLELSSSMLPNLNGKVKLQNEIEDKNELFASGCMWDLKKNCTKLNNIYSSHHPSPICFEKHYREYIIASLPHLEVLDNLPVGKLDKKMAKIISSKFYEYLAYNRQYKESIVSILQKREMRASGACPNFQKTKKQYPHGKSQIFFPRSLSAAKLGSVAWPLLHPLSSLSHLHKEGSKRLRPRQFEYHPSDPSLMVFGTLDGEVVVTNHENGKTVGYVPSSGAMNSILGLCWLKMYPSKLLAGSDNGSLKLFDINHMPPKVADINCMTGVVSFDDFEPLTSVHVNSTDDQFLASGYSKDVALYDISSRRRIQLFTNMHREPINVAKFAHCSPFLFATSSFDHDVKLWDLRQKPERPCYTASSSRGNVMVCFSPDDKYLLVSAVDNEVKQLLAVDGRVHMNFEIAATGSSHNYTRSYYMNGRDYIISGSCDENVVRVCCAQTGRRLKDVYLEDSDSGNSLFVQSLRSDPYRLFHMSVLAASRRPSAKCDIVKVNLLTSSRSAKEHSYGQHIRASSSLGVIGKNL</sequence>
<dbReference type="InterPro" id="IPR001680">
    <property type="entry name" value="WD40_rpt"/>
</dbReference>
<keyword evidence="2" id="KW-0853">WD repeat</keyword>
<evidence type="ECO:0000313" key="5">
    <source>
        <dbReference type="Proteomes" id="UP000027138"/>
    </source>
</evidence>
<dbReference type="EMBL" id="KK914593">
    <property type="protein sequence ID" value="KDP32031.1"/>
    <property type="molecule type" value="Genomic_DNA"/>
</dbReference>
<protein>
    <recommendedName>
        <fullName evidence="3">U2A'/phosphoprotein 32 family A C-terminal domain-containing protein</fullName>
    </recommendedName>
</protein>
<dbReference type="Gene3D" id="2.130.10.10">
    <property type="entry name" value="YVTN repeat-like/Quinoprotein amine dehydrogenase"/>
    <property type="match status" value="1"/>
</dbReference>
<proteinExistence type="predicted"/>
<gene>
    <name evidence="4" type="ORF">JCGZ_12492</name>
</gene>
<dbReference type="Proteomes" id="UP000027138">
    <property type="component" value="Unassembled WGS sequence"/>
</dbReference>
<dbReference type="PANTHER" id="PTHR47201">
    <property type="entry name" value="BNAC09G30780D PROTEIN"/>
    <property type="match status" value="1"/>
</dbReference>
<dbReference type="PANTHER" id="PTHR47201:SF3">
    <property type="entry name" value="U2A'_PHOSPHOPROTEIN 32 FAMILY A C-TERMINAL DOMAIN-CONTAINING PROTEIN"/>
    <property type="match status" value="1"/>
</dbReference>
<dbReference type="SUPFAM" id="SSF52058">
    <property type="entry name" value="L domain-like"/>
    <property type="match status" value="1"/>
</dbReference>
<feature type="domain" description="U2A'/phosphoprotein 32 family A C-terminal" evidence="3">
    <location>
        <begin position="352"/>
        <end position="370"/>
    </location>
</feature>
<dbReference type="InterPro" id="IPR048514">
    <property type="entry name" value="DHU1_N"/>
</dbReference>
<dbReference type="Pfam" id="PF00400">
    <property type="entry name" value="WD40"/>
    <property type="match status" value="1"/>
</dbReference>
<dbReference type="Pfam" id="PF20919">
    <property type="entry name" value="DHU1_N"/>
    <property type="match status" value="2"/>
</dbReference>
<evidence type="ECO:0000256" key="1">
    <source>
        <dbReference type="ARBA" id="ARBA00022737"/>
    </source>
</evidence>
<evidence type="ECO:0000313" key="4">
    <source>
        <dbReference type="EMBL" id="KDP32031.1"/>
    </source>
</evidence>
<dbReference type="InterPro" id="IPR003603">
    <property type="entry name" value="U2A'_phosphoprotein32A_C"/>
</dbReference>
<dbReference type="GO" id="GO:0071493">
    <property type="term" value="P:cellular response to UV-B"/>
    <property type="evidence" value="ECO:0007669"/>
    <property type="project" value="InterPro"/>
</dbReference>
<evidence type="ECO:0000259" key="3">
    <source>
        <dbReference type="SMART" id="SM00446"/>
    </source>
</evidence>
<accession>A0A067K709</accession>
<dbReference type="SMART" id="SM00320">
    <property type="entry name" value="WD40"/>
    <property type="match status" value="4"/>
</dbReference>
<dbReference type="InterPro" id="IPR046377">
    <property type="entry name" value="DHU1"/>
</dbReference>